<organism evidence="9 10">
    <name type="scientific">Desulfovibrio falkowii</name>
    <dbReference type="NCBI Taxonomy" id="3136602"/>
    <lineage>
        <taxon>Bacteria</taxon>
        <taxon>Pseudomonadati</taxon>
        <taxon>Thermodesulfobacteriota</taxon>
        <taxon>Desulfovibrionia</taxon>
        <taxon>Desulfovibrionales</taxon>
        <taxon>Desulfovibrionaceae</taxon>
        <taxon>Desulfovibrio</taxon>
    </lineage>
</organism>
<keyword evidence="5 7" id="KW-1133">Transmembrane helix</keyword>
<feature type="domain" description="Type II secretion system protein GspF" evidence="8">
    <location>
        <begin position="219"/>
        <end position="341"/>
    </location>
</feature>
<evidence type="ECO:0000256" key="2">
    <source>
        <dbReference type="ARBA" id="ARBA00005745"/>
    </source>
</evidence>
<dbReference type="InterPro" id="IPR042094">
    <property type="entry name" value="T2SS_GspF_sf"/>
</dbReference>
<evidence type="ECO:0000256" key="5">
    <source>
        <dbReference type="ARBA" id="ARBA00022989"/>
    </source>
</evidence>
<reference evidence="9 10" key="1">
    <citation type="journal article" date="2025" name="Int. J. Syst. Evol. Microbiol.">
        <title>Desulfovibrio falkowii sp. nov., Porphyromonas miyakawae sp. nov., Mediterraneibacter flintii sp. nov. and Owariibacterium komagatae gen. nov., sp. nov., isolated from human faeces.</title>
        <authorList>
            <person name="Hamaguchi T."/>
            <person name="Ohara M."/>
            <person name="Hisatomi A."/>
            <person name="Sekiguchi K."/>
            <person name="Takeda J.I."/>
            <person name="Ueyama J."/>
            <person name="Ito M."/>
            <person name="Nishiwaki H."/>
            <person name="Ogi T."/>
            <person name="Hirayama M."/>
            <person name="Ohkuma M."/>
            <person name="Sakamoto M."/>
            <person name="Ohno K."/>
        </authorList>
    </citation>
    <scope>NUCLEOTIDE SEQUENCE [LARGE SCALE GENOMIC DNA]</scope>
    <source>
        <strain evidence="9 10">13CB8C</strain>
    </source>
</reference>
<evidence type="ECO:0000313" key="9">
    <source>
        <dbReference type="EMBL" id="GAB1253029.1"/>
    </source>
</evidence>
<dbReference type="Pfam" id="PF00482">
    <property type="entry name" value="T2SSF"/>
    <property type="match status" value="2"/>
</dbReference>
<feature type="transmembrane region" description="Helical" evidence="7">
    <location>
        <begin position="119"/>
        <end position="140"/>
    </location>
</feature>
<evidence type="ECO:0000256" key="6">
    <source>
        <dbReference type="ARBA" id="ARBA00023136"/>
    </source>
</evidence>
<dbReference type="Gene3D" id="1.20.81.30">
    <property type="entry name" value="Type II secretion system (T2SS), domain F"/>
    <property type="match status" value="2"/>
</dbReference>
<dbReference type="Proteomes" id="UP001628192">
    <property type="component" value="Unassembled WGS sequence"/>
</dbReference>
<gene>
    <name evidence="9" type="ORF">Defa_05160</name>
</gene>
<comment type="subcellular location">
    <subcellularLocation>
        <location evidence="1">Cell membrane</location>
        <topology evidence="1">Multi-pass membrane protein</topology>
    </subcellularLocation>
</comment>
<feature type="transmembrane region" description="Helical" evidence="7">
    <location>
        <begin position="208"/>
        <end position="226"/>
    </location>
</feature>
<proteinExistence type="inferred from homology"/>
<dbReference type="InterPro" id="IPR003004">
    <property type="entry name" value="GspF/PilC"/>
</dbReference>
<accession>A0ABQ0E5L0</accession>
<comment type="caution">
    <text evidence="9">The sequence shown here is derived from an EMBL/GenBank/DDBJ whole genome shotgun (WGS) entry which is preliminary data.</text>
</comment>
<keyword evidence="10" id="KW-1185">Reference proteome</keyword>
<keyword evidence="6 7" id="KW-0472">Membrane</keyword>
<dbReference type="InterPro" id="IPR018076">
    <property type="entry name" value="T2SS_GspF_dom"/>
</dbReference>
<evidence type="ECO:0000256" key="1">
    <source>
        <dbReference type="ARBA" id="ARBA00004651"/>
    </source>
</evidence>
<protein>
    <recommendedName>
        <fullName evidence="8">Type II secretion system protein GspF domain-containing protein</fullName>
    </recommendedName>
</protein>
<feature type="transmembrane region" description="Helical" evidence="7">
    <location>
        <begin position="160"/>
        <end position="188"/>
    </location>
</feature>
<keyword evidence="4 7" id="KW-0812">Transmembrane</keyword>
<dbReference type="EMBL" id="BAAFSG010000001">
    <property type="protein sequence ID" value="GAB1253029.1"/>
    <property type="molecule type" value="Genomic_DNA"/>
</dbReference>
<evidence type="ECO:0000259" key="8">
    <source>
        <dbReference type="Pfam" id="PF00482"/>
    </source>
</evidence>
<evidence type="ECO:0000256" key="7">
    <source>
        <dbReference type="SAM" id="Phobius"/>
    </source>
</evidence>
<keyword evidence="3" id="KW-1003">Cell membrane</keyword>
<dbReference type="RefSeq" id="WP_407844104.1">
    <property type="nucleotide sequence ID" value="NZ_BAAFSG010000001.1"/>
</dbReference>
<evidence type="ECO:0000256" key="3">
    <source>
        <dbReference type="ARBA" id="ARBA00022475"/>
    </source>
</evidence>
<evidence type="ECO:0000313" key="10">
    <source>
        <dbReference type="Proteomes" id="UP001628192"/>
    </source>
</evidence>
<sequence length="356" mass="39581">MNIKNLFARLSFDAATRSRTWNKLATQAHYGLPLKDSLPLLRDQVQRRNPALASIFDRVLERMGSGHQLGTAFTGYASPEEIMLITSAQKAGRLSEGLKLAAELIDSRKRISGAVVGALAYPLFLLLLAVAMLTTVSFYVMPELVHLSDPRQWTGFARGLYLISSFLGSWAGGVFFIFSVAACLGVIITLPIWTGQTRKIADGFAPWSMYRLMVGSVWLFTLATLMRSGKQISEILKTMLSSEAISPYLRERVKAINDYVIRGENLGNAMHLSGMGFPDRVLIDDFRTYATLPHFKEQLHNLSRDWLHEGIAAIQRKARILNIAFLLFIIGQMLLVALSVMDLQAQLSAQTMGGIR</sequence>
<evidence type="ECO:0000256" key="4">
    <source>
        <dbReference type="ARBA" id="ARBA00022692"/>
    </source>
</evidence>
<dbReference type="PANTHER" id="PTHR30012">
    <property type="entry name" value="GENERAL SECRETION PATHWAY PROTEIN"/>
    <property type="match status" value="1"/>
</dbReference>
<feature type="transmembrane region" description="Helical" evidence="7">
    <location>
        <begin position="320"/>
        <end position="341"/>
    </location>
</feature>
<name>A0ABQ0E5L0_9BACT</name>
<comment type="similarity">
    <text evidence="2">Belongs to the GSP F family.</text>
</comment>
<feature type="domain" description="Type II secretion system protein GspF" evidence="8">
    <location>
        <begin position="25"/>
        <end position="142"/>
    </location>
</feature>
<dbReference type="PANTHER" id="PTHR30012:SF0">
    <property type="entry name" value="TYPE II SECRETION SYSTEM PROTEIN F-RELATED"/>
    <property type="match status" value="1"/>
</dbReference>